<proteinExistence type="predicted"/>
<sequence length="69" mass="7281">MSETESIERAPVLTILIQHDPRGGRTTVNVIDSQGNPVAFSTAHQLLDAGRAALIQQETAAKAEQAKAG</sequence>
<dbReference type="EMBL" id="LR796475">
    <property type="protein sequence ID" value="CAB4146952.1"/>
    <property type="molecule type" value="Genomic_DNA"/>
</dbReference>
<gene>
    <name evidence="1" type="ORF">UFOVP505_5</name>
</gene>
<reference evidence="1" key="1">
    <citation type="submission" date="2020-04" db="EMBL/GenBank/DDBJ databases">
        <authorList>
            <person name="Chiriac C."/>
            <person name="Salcher M."/>
            <person name="Ghai R."/>
            <person name="Kavagutti S V."/>
        </authorList>
    </citation>
    <scope>NUCLEOTIDE SEQUENCE</scope>
</reference>
<evidence type="ECO:0000313" key="1">
    <source>
        <dbReference type="EMBL" id="CAB4146952.1"/>
    </source>
</evidence>
<organism evidence="1">
    <name type="scientific">uncultured Caudovirales phage</name>
    <dbReference type="NCBI Taxonomy" id="2100421"/>
    <lineage>
        <taxon>Viruses</taxon>
        <taxon>Duplodnaviria</taxon>
        <taxon>Heunggongvirae</taxon>
        <taxon>Uroviricota</taxon>
        <taxon>Caudoviricetes</taxon>
        <taxon>Peduoviridae</taxon>
        <taxon>Maltschvirus</taxon>
        <taxon>Maltschvirus maltsch</taxon>
    </lineage>
</organism>
<accession>A0A6J5MKZ7</accession>
<protein>
    <submittedName>
        <fullName evidence="1">Uncharacterized protein</fullName>
    </submittedName>
</protein>
<name>A0A6J5MKZ7_9CAUD</name>